<dbReference type="AlphaFoldDB" id="A0A0L6UUJ1"/>
<dbReference type="EMBL" id="LAVV01008667">
    <property type="protein sequence ID" value="KNZ52208.1"/>
    <property type="molecule type" value="Genomic_DNA"/>
</dbReference>
<organism evidence="4 5">
    <name type="scientific">Puccinia sorghi</name>
    <dbReference type="NCBI Taxonomy" id="27349"/>
    <lineage>
        <taxon>Eukaryota</taxon>
        <taxon>Fungi</taxon>
        <taxon>Dikarya</taxon>
        <taxon>Basidiomycota</taxon>
        <taxon>Pucciniomycotina</taxon>
        <taxon>Pucciniomycetes</taxon>
        <taxon>Pucciniales</taxon>
        <taxon>Pucciniaceae</taxon>
        <taxon>Puccinia</taxon>
    </lineage>
</organism>
<dbReference type="InterPro" id="IPR036236">
    <property type="entry name" value="Znf_C2H2_sf"/>
</dbReference>
<dbReference type="Proteomes" id="UP000037035">
    <property type="component" value="Unassembled WGS sequence"/>
</dbReference>
<keyword evidence="1" id="KW-0862">Zinc</keyword>
<protein>
    <submittedName>
        <fullName evidence="4">Zinc finger protein MSN2/4</fullName>
    </submittedName>
</protein>
<sequence length="531" mass="57513">MAEGKPGRNNEDLKIMTEWNQGYHGDYSRTIQVNRNGDVPSYEVITPITTFHEEILPRNLLGFTWGDLGDHPHQGAQRLDQELNVTTYQQDVPASSNHADWPSNNGFQGGMTGSVKGYLVDGSHVDRMSIPADVIFPSNQVQYASGPTAYGNLNWSTIIPDQQVVGGTPLVAAGIIYGANGEEIVGNQVDGPEGLPTAAVEIGMHGPPSAPWPSNDSRAEFQRNFHKLSAQIEQASLALFSSPPFNPSQPYSPSLQTCSPAYVPSNPGASSAPVAAFPRDHYLTPSGLPMPSPPLPPQAELLNLPTNFGNVKCLPDQTITSFGDLGFFHPHSILDASPHDHRPCASSALQCESFVKPLSPSSASFEMDPPVLNTPKTPPYSFSASSPSTAEAKSVKKRSSLSGHINFPSPIKESNFESSVLITKKSRGRRPVTRPGLVKSSDDKAAFTNMVLQHAPGVQAPGRSICSVISDPEVLNLMETDRTSNVKKAFVCQIGDCGKCFRRCEHLRRHVRTIHSAEKPFSFSVIRIQFV</sequence>
<dbReference type="PROSITE" id="PS50157">
    <property type="entry name" value="ZINC_FINGER_C2H2_2"/>
    <property type="match status" value="1"/>
</dbReference>
<dbReference type="PROSITE" id="PS00028">
    <property type="entry name" value="ZINC_FINGER_C2H2_1"/>
    <property type="match status" value="1"/>
</dbReference>
<dbReference type="GO" id="GO:0008270">
    <property type="term" value="F:zinc ion binding"/>
    <property type="evidence" value="ECO:0007669"/>
    <property type="project" value="UniProtKB-KW"/>
</dbReference>
<comment type="caution">
    <text evidence="4">The sequence shown here is derived from an EMBL/GenBank/DDBJ whole genome shotgun (WGS) entry which is preliminary data.</text>
</comment>
<gene>
    <name evidence="4" type="ORF">VP01_3649g1</name>
</gene>
<feature type="domain" description="C2H2-type" evidence="3">
    <location>
        <begin position="490"/>
        <end position="520"/>
    </location>
</feature>
<dbReference type="InterPro" id="IPR013087">
    <property type="entry name" value="Znf_C2H2_type"/>
</dbReference>
<dbReference type="SUPFAM" id="SSF57667">
    <property type="entry name" value="beta-beta-alpha zinc fingers"/>
    <property type="match status" value="1"/>
</dbReference>
<feature type="region of interest" description="Disordered" evidence="2">
    <location>
        <begin position="367"/>
        <end position="406"/>
    </location>
</feature>
<keyword evidence="1" id="KW-0479">Metal-binding</keyword>
<dbReference type="STRING" id="27349.A0A0L6UUJ1"/>
<keyword evidence="1" id="KW-0863">Zinc-finger</keyword>
<proteinExistence type="predicted"/>
<feature type="compositionally biased region" description="Polar residues" evidence="2">
    <location>
        <begin position="380"/>
        <end position="391"/>
    </location>
</feature>
<dbReference type="Gene3D" id="3.30.160.60">
    <property type="entry name" value="Classic Zinc Finger"/>
    <property type="match status" value="1"/>
</dbReference>
<evidence type="ECO:0000256" key="1">
    <source>
        <dbReference type="PROSITE-ProRule" id="PRU00042"/>
    </source>
</evidence>
<keyword evidence="5" id="KW-1185">Reference proteome</keyword>
<evidence type="ECO:0000313" key="5">
    <source>
        <dbReference type="Proteomes" id="UP000037035"/>
    </source>
</evidence>
<dbReference type="SMART" id="SM00355">
    <property type="entry name" value="ZnF_C2H2"/>
    <property type="match status" value="1"/>
</dbReference>
<dbReference type="VEuPathDB" id="FungiDB:VP01_3649g1"/>
<evidence type="ECO:0000256" key="2">
    <source>
        <dbReference type="SAM" id="MobiDB-lite"/>
    </source>
</evidence>
<name>A0A0L6UUJ1_9BASI</name>
<accession>A0A0L6UUJ1</accession>
<evidence type="ECO:0000313" key="4">
    <source>
        <dbReference type="EMBL" id="KNZ52208.1"/>
    </source>
</evidence>
<evidence type="ECO:0000259" key="3">
    <source>
        <dbReference type="PROSITE" id="PS50157"/>
    </source>
</evidence>
<dbReference type="OrthoDB" id="6365676at2759"/>
<reference evidence="4 5" key="1">
    <citation type="submission" date="2015-08" db="EMBL/GenBank/DDBJ databases">
        <title>Next Generation Sequencing and Analysis of the Genome of Puccinia sorghi L Schw, the Causal Agent of Maize Common Rust.</title>
        <authorList>
            <person name="Rochi L."/>
            <person name="Burguener G."/>
            <person name="Darino M."/>
            <person name="Turjanski A."/>
            <person name="Kreff E."/>
            <person name="Dieguez M.J."/>
            <person name="Sacco F."/>
        </authorList>
    </citation>
    <scope>NUCLEOTIDE SEQUENCE [LARGE SCALE GENOMIC DNA]</scope>
    <source>
        <strain evidence="4 5">RO10H11247</strain>
    </source>
</reference>